<evidence type="ECO:0008006" key="6">
    <source>
        <dbReference type="Google" id="ProtNLM"/>
    </source>
</evidence>
<dbReference type="InterPro" id="IPR044929">
    <property type="entry name" value="DNA/RNA_non-sp_Endonuclease_sf"/>
</dbReference>
<dbReference type="InterPro" id="IPR032816">
    <property type="entry name" value="VTT_dom"/>
</dbReference>
<dbReference type="InterPro" id="IPR044925">
    <property type="entry name" value="His-Me_finger_sf"/>
</dbReference>
<dbReference type="Gene3D" id="3.40.570.10">
    <property type="entry name" value="Extracellular Endonuclease, subunit A"/>
    <property type="match status" value="1"/>
</dbReference>
<feature type="transmembrane region" description="Helical" evidence="1">
    <location>
        <begin position="51"/>
        <end position="74"/>
    </location>
</feature>
<keyword evidence="5" id="KW-1185">Reference proteome</keyword>
<gene>
    <name evidence="4" type="ORF">GCM10009807_13270</name>
</gene>
<dbReference type="SUPFAM" id="SSF54060">
    <property type="entry name" value="His-Me finger endonucleases"/>
    <property type="match status" value="1"/>
</dbReference>
<keyword evidence="1" id="KW-0812">Transmembrane</keyword>
<evidence type="ECO:0000313" key="5">
    <source>
        <dbReference type="Proteomes" id="UP001500596"/>
    </source>
</evidence>
<dbReference type="EMBL" id="BAAAPK010000001">
    <property type="protein sequence ID" value="GAA1670532.1"/>
    <property type="molecule type" value="Genomic_DNA"/>
</dbReference>
<evidence type="ECO:0000259" key="3">
    <source>
        <dbReference type="SMART" id="SM00892"/>
    </source>
</evidence>
<feature type="transmembrane region" description="Helical" evidence="1">
    <location>
        <begin position="168"/>
        <end position="188"/>
    </location>
</feature>
<sequence>MDDALTALAGSAAALPGLFVVVLADAFLVIIPGEVAVTAIAALSASTGQPWLIAVIGVAAAAALSGDLACYAIGRRAGLERWRWMRHPRAVRAFSWAGRRLAQRSGAVLFTARFIPFARLAVNLTAGAVRMPMSRYLPLAAGAAALWALYQAVIGTAIARVLPGPPAVAVIVAVASALVLGAGVDLLVSRTERLGRWQAGRMDAATLASVGYDSAFLGVPVSLPRAAAGRPLTRLDYPRFTVLLDPDRRLAAATAVNIDGATLQDLPRTGEWKLDPRVPAAEQTGPAVYADNDFDRGHLVRRRDPGWGTVAEARAATEATFVYTNAAPQASAFNQSKDLWVGLEDHVLEFADATDQRVSVLTGPVLEEDDPPYRGIRIPRRFWKIAAWTETDRGGSPTLAAAGFVLDQTALIDLTADALTRLGAFRTFQVPVLDIATLTALDVGPLAAADVMRIGPARQSAWIELSRPSDIRL</sequence>
<comment type="caution">
    <text evidence="4">The sequence shown here is derived from an EMBL/GenBank/DDBJ whole genome shotgun (WGS) entry which is preliminary data.</text>
</comment>
<organism evidence="4 5">
    <name type="scientific">Microbacterium lacus</name>
    <dbReference type="NCBI Taxonomy" id="415217"/>
    <lineage>
        <taxon>Bacteria</taxon>
        <taxon>Bacillati</taxon>
        <taxon>Actinomycetota</taxon>
        <taxon>Actinomycetes</taxon>
        <taxon>Micrococcales</taxon>
        <taxon>Microbacteriaceae</taxon>
        <taxon>Microbacterium</taxon>
    </lineage>
</organism>
<dbReference type="InterPro" id="IPR001604">
    <property type="entry name" value="Endo_G_ENPP1-like_dom"/>
</dbReference>
<dbReference type="CDD" id="cd00091">
    <property type="entry name" value="NUC"/>
    <property type="match status" value="1"/>
</dbReference>
<protein>
    <recommendedName>
        <fullName evidence="6">DNA/RNA non-specific endonuclease</fullName>
    </recommendedName>
</protein>
<dbReference type="SMART" id="SM00892">
    <property type="entry name" value="Endonuclease_NS"/>
    <property type="match status" value="1"/>
</dbReference>
<dbReference type="Proteomes" id="UP001500596">
    <property type="component" value="Unassembled WGS sequence"/>
</dbReference>
<dbReference type="RefSeq" id="WP_344052855.1">
    <property type="nucleotide sequence ID" value="NZ_BAAAPK010000001.1"/>
</dbReference>
<evidence type="ECO:0000256" key="1">
    <source>
        <dbReference type="SAM" id="Phobius"/>
    </source>
</evidence>
<feature type="domain" description="DNA/RNA non-specific endonuclease/pyrophosphatase/phosphodiesterase" evidence="3">
    <location>
        <begin position="236"/>
        <end position="450"/>
    </location>
</feature>
<dbReference type="PANTHER" id="PTHR13966:SF5">
    <property type="entry name" value="ENDONUCLEASE G, MITOCHONDRIAL"/>
    <property type="match status" value="1"/>
</dbReference>
<keyword evidence="1" id="KW-1133">Transmembrane helix</keyword>
<name>A0ABP4SDW0_9MICO</name>
<evidence type="ECO:0000259" key="2">
    <source>
        <dbReference type="SMART" id="SM00477"/>
    </source>
</evidence>
<dbReference type="InterPro" id="IPR020821">
    <property type="entry name" value="ENPP1-3/EXOG-like_nuc-like"/>
</dbReference>
<feature type="domain" description="ENPP1-3/EXOG-like endonuclease/phosphodiesterase" evidence="2">
    <location>
        <begin position="237"/>
        <end position="450"/>
    </location>
</feature>
<feature type="transmembrane region" description="Helical" evidence="1">
    <location>
        <begin position="7"/>
        <end position="31"/>
    </location>
</feature>
<accession>A0ABP4SDW0</accession>
<dbReference type="PANTHER" id="PTHR13966">
    <property type="entry name" value="ENDONUCLEASE RELATED"/>
    <property type="match status" value="1"/>
</dbReference>
<reference evidence="5" key="1">
    <citation type="journal article" date="2019" name="Int. J. Syst. Evol. Microbiol.">
        <title>The Global Catalogue of Microorganisms (GCM) 10K type strain sequencing project: providing services to taxonomists for standard genome sequencing and annotation.</title>
        <authorList>
            <consortium name="The Broad Institute Genomics Platform"/>
            <consortium name="The Broad Institute Genome Sequencing Center for Infectious Disease"/>
            <person name="Wu L."/>
            <person name="Ma J."/>
        </authorList>
    </citation>
    <scope>NUCLEOTIDE SEQUENCE [LARGE SCALE GENOMIC DNA]</scope>
    <source>
        <strain evidence="5">JCM 15575</strain>
    </source>
</reference>
<keyword evidence="1" id="KW-0472">Membrane</keyword>
<dbReference type="Pfam" id="PF01223">
    <property type="entry name" value="Endonuclease_NS"/>
    <property type="match status" value="1"/>
</dbReference>
<proteinExistence type="predicted"/>
<evidence type="ECO:0000313" key="4">
    <source>
        <dbReference type="EMBL" id="GAA1670532.1"/>
    </source>
</evidence>
<feature type="transmembrane region" description="Helical" evidence="1">
    <location>
        <begin position="139"/>
        <end position="162"/>
    </location>
</feature>
<dbReference type="InterPro" id="IPR040255">
    <property type="entry name" value="Non-specific_endonuclease"/>
</dbReference>
<dbReference type="SMART" id="SM00477">
    <property type="entry name" value="NUC"/>
    <property type="match status" value="1"/>
</dbReference>
<dbReference type="Pfam" id="PF09335">
    <property type="entry name" value="VTT_dom"/>
    <property type="match status" value="1"/>
</dbReference>